<evidence type="ECO:0000256" key="7">
    <source>
        <dbReference type="ARBA" id="ARBA00022846"/>
    </source>
</evidence>
<dbReference type="InterPro" id="IPR039308">
    <property type="entry name" value="GAS8"/>
</dbReference>
<evidence type="ECO:0000256" key="13">
    <source>
        <dbReference type="SAM" id="Coils"/>
    </source>
</evidence>
<evidence type="ECO:0000256" key="4">
    <source>
        <dbReference type="ARBA" id="ARBA00021301"/>
    </source>
</evidence>
<gene>
    <name evidence="16" type="primary">LOC101063842</name>
</gene>
<organism evidence="16 17">
    <name type="scientific">Takifugu rubripes</name>
    <name type="common">Japanese pufferfish</name>
    <name type="synonym">Fugu rubripes</name>
    <dbReference type="NCBI Taxonomy" id="31033"/>
    <lineage>
        <taxon>Eukaryota</taxon>
        <taxon>Metazoa</taxon>
        <taxon>Chordata</taxon>
        <taxon>Craniata</taxon>
        <taxon>Vertebrata</taxon>
        <taxon>Euteleostomi</taxon>
        <taxon>Actinopterygii</taxon>
        <taxon>Neopterygii</taxon>
        <taxon>Teleostei</taxon>
        <taxon>Neoteleostei</taxon>
        <taxon>Acanthomorphata</taxon>
        <taxon>Eupercaria</taxon>
        <taxon>Tetraodontiformes</taxon>
        <taxon>Tetradontoidea</taxon>
        <taxon>Tetraodontidae</taxon>
        <taxon>Takifugu</taxon>
    </lineage>
</organism>
<dbReference type="GeneTree" id="ENSGT00390000009477"/>
<feature type="domain" description="Growth arrest-specific protein 8" evidence="15">
    <location>
        <begin position="227"/>
        <end position="397"/>
    </location>
</feature>
<dbReference type="Proteomes" id="UP000005226">
    <property type="component" value="Chromosome 17"/>
</dbReference>
<dbReference type="STRING" id="31033.ENSTRUP00000023207"/>
<evidence type="ECO:0000256" key="14">
    <source>
        <dbReference type="SAM" id="MobiDB-lite"/>
    </source>
</evidence>
<dbReference type="InParanoid" id="A0A3B5KIU7"/>
<sequence>MLFFSEQTPKASEKKVKKGKTSQVVDGLSTAGMTKDQVKLEEDIFGLREDLVRVCEEKTFFQQERDKIQKFCEISKRSLEKAKDELRNRQKEREDEQDCQRVEITEFKQKLKNVLSEQHNATAEMKMEGVATAMLVQNRNMEFYSSSPQKHQVELMDLASSYDRRIKGESTNLKLQNCGNTPPPVVWTETEEKYLKNLQSVLEAEGKQRQTEIKKLDEEMKTQMVTLEEEHGRAHREAEEYYSAVQRKLLEDQKLLKVNARLYEFRTASFTEQENRRLREAVQKAEHKLIQAQEQAEQSRKEKARMKVEKELRDQKVEHELLLQCCWERDKLLRTQTYTILELEHKKVSELKKTVQKREAQLYAVLSTANLDPTTAANATQKLQDILDSKDATIKALQRELSSTPILLNNGLKIYRRLIFVGGITKDKTESRSFAV</sequence>
<dbReference type="GO" id="GO:0005874">
    <property type="term" value="C:microtubule"/>
    <property type="evidence" value="ECO:0007669"/>
    <property type="project" value="UniProtKB-KW"/>
</dbReference>
<reference evidence="16 17" key="1">
    <citation type="journal article" date="2011" name="Genome Biol. Evol.">
        <title>Integration of the genetic map and genome assembly of fugu facilitates insights into distinct features of genome evolution in teleosts and mammals.</title>
        <authorList>
            <person name="Kai W."/>
            <person name="Kikuchi K."/>
            <person name="Tohari S."/>
            <person name="Chew A.K."/>
            <person name="Tay A."/>
            <person name="Fujiwara A."/>
            <person name="Hosoya S."/>
            <person name="Suetake H."/>
            <person name="Naruse K."/>
            <person name="Brenner S."/>
            <person name="Suzuki Y."/>
            <person name="Venkatesh B."/>
        </authorList>
    </citation>
    <scope>NUCLEOTIDE SEQUENCE [LARGE SCALE GENOMIC DNA]</scope>
</reference>
<evidence type="ECO:0000259" key="15">
    <source>
        <dbReference type="Pfam" id="PF13851"/>
    </source>
</evidence>
<keyword evidence="5" id="KW-0963">Cytoplasm</keyword>
<dbReference type="Ensembl" id="ENSTRUT00000057961.2">
    <property type="protein sequence ID" value="ENSTRUP00000053317.2"/>
    <property type="gene ID" value="ENSTRUG00000003697.3"/>
</dbReference>
<evidence type="ECO:0000256" key="10">
    <source>
        <dbReference type="ARBA" id="ARBA00023212"/>
    </source>
</evidence>
<keyword evidence="11" id="KW-0966">Cell projection</keyword>
<feature type="compositionally biased region" description="Polar residues" evidence="14">
    <location>
        <begin position="1"/>
        <end position="10"/>
    </location>
</feature>
<comment type="subcellular location">
    <subcellularLocation>
        <location evidence="1">Cell projection</location>
        <location evidence="1">Cilium</location>
        <location evidence="1">Flagellum</location>
    </subcellularLocation>
    <subcellularLocation>
        <location evidence="2">Cytoplasm</location>
        <location evidence="2">Cytoskeleton</location>
    </subcellularLocation>
</comment>
<dbReference type="AlphaFoldDB" id="A0A3B5KIU7"/>
<dbReference type="GO" id="GO:0031514">
    <property type="term" value="C:motile cilium"/>
    <property type="evidence" value="ECO:0007669"/>
    <property type="project" value="UniProtKB-SubCell"/>
</dbReference>
<feature type="region of interest" description="Disordered" evidence="14">
    <location>
        <begin position="1"/>
        <end position="26"/>
    </location>
</feature>
<dbReference type="GO" id="GO:0005794">
    <property type="term" value="C:Golgi apparatus"/>
    <property type="evidence" value="ECO:0007669"/>
    <property type="project" value="TreeGrafter"/>
</dbReference>
<evidence type="ECO:0000256" key="1">
    <source>
        <dbReference type="ARBA" id="ARBA00004230"/>
    </source>
</evidence>
<name>A0A3B5KIU7_TAKRU</name>
<keyword evidence="9" id="KW-0969">Cilium</keyword>
<keyword evidence="7" id="KW-0282">Flagellum</keyword>
<keyword evidence="17" id="KW-1185">Reference proteome</keyword>
<evidence type="ECO:0000313" key="16">
    <source>
        <dbReference type="Ensembl" id="ENSTRUP00000053317.2"/>
    </source>
</evidence>
<evidence type="ECO:0000256" key="2">
    <source>
        <dbReference type="ARBA" id="ARBA00004245"/>
    </source>
</evidence>
<evidence type="ECO:0000256" key="12">
    <source>
        <dbReference type="ARBA" id="ARBA00031568"/>
    </source>
</evidence>
<reference evidence="16" key="3">
    <citation type="submission" date="2025-09" db="UniProtKB">
        <authorList>
            <consortium name="Ensembl"/>
        </authorList>
    </citation>
    <scope>IDENTIFICATION</scope>
</reference>
<evidence type="ECO:0000256" key="5">
    <source>
        <dbReference type="ARBA" id="ARBA00022490"/>
    </source>
</evidence>
<evidence type="ECO:0000256" key="8">
    <source>
        <dbReference type="ARBA" id="ARBA00023054"/>
    </source>
</evidence>
<dbReference type="InterPro" id="IPR025593">
    <property type="entry name" value="GAS8_dom"/>
</dbReference>
<keyword evidence="8 13" id="KW-0175">Coiled coil</keyword>
<dbReference type="PANTHER" id="PTHR31543">
    <property type="entry name" value="DYNEIN REGULATORY COMPLEX SUBUNIT 4"/>
    <property type="match status" value="1"/>
</dbReference>
<evidence type="ECO:0000256" key="9">
    <source>
        <dbReference type="ARBA" id="ARBA00023069"/>
    </source>
</evidence>
<evidence type="ECO:0000313" key="17">
    <source>
        <dbReference type="Proteomes" id="UP000005226"/>
    </source>
</evidence>
<keyword evidence="10" id="KW-0206">Cytoskeleton</keyword>
<feature type="coiled-coil region" evidence="13">
    <location>
        <begin position="72"/>
        <end position="99"/>
    </location>
</feature>
<comment type="similarity">
    <text evidence="3">Belongs to the DRC4 family.</text>
</comment>
<dbReference type="GO" id="GO:0008017">
    <property type="term" value="F:microtubule binding"/>
    <property type="evidence" value="ECO:0007669"/>
    <property type="project" value="InterPro"/>
</dbReference>
<dbReference type="GO" id="GO:0030317">
    <property type="term" value="P:flagellated sperm motility"/>
    <property type="evidence" value="ECO:0007669"/>
    <property type="project" value="TreeGrafter"/>
</dbReference>
<evidence type="ECO:0000256" key="3">
    <source>
        <dbReference type="ARBA" id="ARBA00009859"/>
    </source>
</evidence>
<dbReference type="PANTHER" id="PTHR31543:SF0">
    <property type="entry name" value="DYNEIN REGULATORY COMPLEX SUBUNIT 4"/>
    <property type="match status" value="1"/>
</dbReference>
<dbReference type="GO" id="GO:0031267">
    <property type="term" value="F:small GTPase binding"/>
    <property type="evidence" value="ECO:0007669"/>
    <property type="project" value="InterPro"/>
</dbReference>
<evidence type="ECO:0000256" key="11">
    <source>
        <dbReference type="ARBA" id="ARBA00023273"/>
    </source>
</evidence>
<feature type="coiled-coil region" evidence="13">
    <location>
        <begin position="268"/>
        <end position="309"/>
    </location>
</feature>
<proteinExistence type="inferred from homology"/>
<protein>
    <recommendedName>
        <fullName evidence="4">Dynein regulatory complex subunit 4</fullName>
    </recommendedName>
    <alternativeName>
        <fullName evidence="12">Growth arrest-specific protein 8</fullName>
    </alternativeName>
</protein>
<evidence type="ECO:0000256" key="6">
    <source>
        <dbReference type="ARBA" id="ARBA00022701"/>
    </source>
</evidence>
<dbReference type="Pfam" id="PF13851">
    <property type="entry name" value="GAS"/>
    <property type="match status" value="1"/>
</dbReference>
<accession>A0A3B5KIU7</accession>
<keyword evidence="6" id="KW-0493">Microtubule</keyword>
<reference evidence="16" key="2">
    <citation type="submission" date="2025-08" db="UniProtKB">
        <authorList>
            <consortium name="Ensembl"/>
        </authorList>
    </citation>
    <scope>IDENTIFICATION</scope>
</reference>